<keyword evidence="5" id="KW-0862">Zinc</keyword>
<evidence type="ECO:0000313" key="8">
    <source>
        <dbReference type="Proteomes" id="UP000549394"/>
    </source>
</evidence>
<sequence length="501" mass="57955">MHYSNIIIIGEESEIKDILEKFQEKSHLNGIFKLPIQSLTYFLDSERCSTTLKSEQQPKKSKEIVRTKIHILHRPNKGDNNQCTIDNSFDYFGDVNEKKSDEFYQLLSNSLENKVNILLKSSSSSSLSSQGEPEVCSSDHPENIEKDYVIQSVLASKNELLLIHFFQDSNNIHGDILIIPICSPVNHKQLYKYEKTFHQYIDPLDKEEINAISNKDIGFFKIVHLRESIKTACCIIYIKVPNDQDETSETLIFKAFNEVTDEIFLEQYESLNTPIILSENFTLMIASLFCQCNLIVTILIEDSIIYDRMKCYYKVKLPTSVLDEEQNTSDSDEPFVKVNSRRKRLIRKCSKDKKPGCAICGKKYFETGNQPVDGVMKFSKIHKSLPTYQKYRTIKITYEIPGGIQNIEHPSPGSWYDGIKKVAYLPNNEEGKELLKLLKIAFKRRLIFTIKKADNFEDEDYVTWNDIVHKTEIEPGKDTKEYPNDEYLLNLRTVLNSKGIK</sequence>
<dbReference type="GO" id="GO:0005737">
    <property type="term" value="C:cytoplasm"/>
    <property type="evidence" value="ECO:0007669"/>
    <property type="project" value="UniProtKB-SubCell"/>
</dbReference>
<evidence type="ECO:0000256" key="5">
    <source>
        <dbReference type="RuleBase" id="RU367105"/>
    </source>
</evidence>
<dbReference type="GO" id="GO:0016567">
    <property type="term" value="P:protein ubiquitination"/>
    <property type="evidence" value="ECO:0007669"/>
    <property type="project" value="UniProtKB-UniRule"/>
</dbReference>
<evidence type="ECO:0000256" key="1">
    <source>
        <dbReference type="ARBA" id="ARBA00000900"/>
    </source>
</evidence>
<accession>A0A7I8V9C8</accession>
<dbReference type="InterPro" id="IPR039399">
    <property type="entry name" value="Deltex_C_sf"/>
</dbReference>
<gene>
    <name evidence="7" type="ORF">DGYR_LOCUS1986</name>
</gene>
<proteinExistence type="inferred from homology"/>
<dbReference type="InterPro" id="IPR039398">
    <property type="entry name" value="Deltex_fam"/>
</dbReference>
<comment type="similarity">
    <text evidence="5">Belongs to the Deltex family.</text>
</comment>
<dbReference type="GO" id="GO:0007219">
    <property type="term" value="P:Notch signaling pathway"/>
    <property type="evidence" value="ECO:0007669"/>
    <property type="project" value="InterPro"/>
</dbReference>
<keyword evidence="4 5" id="KW-0479">Metal-binding</keyword>
<keyword evidence="5" id="KW-0963">Cytoplasm</keyword>
<keyword evidence="3 5" id="KW-0808">Transferase</keyword>
<evidence type="ECO:0000256" key="3">
    <source>
        <dbReference type="ARBA" id="ARBA00022679"/>
    </source>
</evidence>
<dbReference type="PANTHER" id="PTHR12622">
    <property type="entry name" value="DELTEX-RELATED"/>
    <property type="match status" value="1"/>
</dbReference>
<dbReference type="OrthoDB" id="6275406at2759"/>
<dbReference type="UniPathway" id="UPA00143"/>
<reference evidence="7 8" key="1">
    <citation type="submission" date="2020-08" db="EMBL/GenBank/DDBJ databases">
        <authorList>
            <person name="Hejnol A."/>
        </authorList>
    </citation>
    <scope>NUCLEOTIDE SEQUENCE [LARGE SCALE GENOMIC DNA]</scope>
</reference>
<comment type="subcellular location">
    <subcellularLocation>
        <location evidence="5">Cytoplasm</location>
    </subcellularLocation>
</comment>
<dbReference type="GO" id="GO:0061630">
    <property type="term" value="F:ubiquitin protein ligase activity"/>
    <property type="evidence" value="ECO:0007669"/>
    <property type="project" value="UniProtKB-UniRule"/>
</dbReference>
<dbReference type="EMBL" id="CAJFCJ010000003">
    <property type="protein sequence ID" value="CAD5112927.1"/>
    <property type="molecule type" value="Genomic_DNA"/>
</dbReference>
<dbReference type="AlphaFoldDB" id="A0A7I8V9C8"/>
<evidence type="ECO:0000256" key="2">
    <source>
        <dbReference type="ARBA" id="ARBA00004906"/>
    </source>
</evidence>
<dbReference type="EC" id="2.3.2.27" evidence="5"/>
<dbReference type="Gene3D" id="3.30.390.130">
    <property type="match status" value="1"/>
</dbReference>
<comment type="catalytic activity">
    <reaction evidence="1 5">
        <text>S-ubiquitinyl-[E2 ubiquitin-conjugating enzyme]-L-cysteine + [acceptor protein]-L-lysine = [E2 ubiquitin-conjugating enzyme]-L-cysteine + N(6)-ubiquitinyl-[acceptor protein]-L-lysine.</text>
        <dbReference type="EC" id="2.3.2.27"/>
    </reaction>
</comment>
<feature type="domain" description="Deltex C-terminal" evidence="6">
    <location>
        <begin position="367"/>
        <end position="500"/>
    </location>
</feature>
<organism evidence="7 8">
    <name type="scientific">Dimorphilus gyrociliatus</name>
    <dbReference type="NCBI Taxonomy" id="2664684"/>
    <lineage>
        <taxon>Eukaryota</taxon>
        <taxon>Metazoa</taxon>
        <taxon>Spiralia</taxon>
        <taxon>Lophotrochozoa</taxon>
        <taxon>Annelida</taxon>
        <taxon>Polychaeta</taxon>
        <taxon>Polychaeta incertae sedis</taxon>
        <taxon>Dinophilidae</taxon>
        <taxon>Dimorphilus</taxon>
    </lineage>
</organism>
<name>A0A7I8V9C8_9ANNE</name>
<evidence type="ECO:0000313" key="7">
    <source>
        <dbReference type="EMBL" id="CAD5112927.1"/>
    </source>
</evidence>
<dbReference type="Proteomes" id="UP000549394">
    <property type="component" value="Unassembled WGS sequence"/>
</dbReference>
<keyword evidence="5" id="KW-0863">Zinc-finger</keyword>
<evidence type="ECO:0000259" key="6">
    <source>
        <dbReference type="Pfam" id="PF18102"/>
    </source>
</evidence>
<protein>
    <recommendedName>
        <fullName evidence="5">E3 ubiquitin-protein ligase</fullName>
        <ecNumber evidence="5">2.3.2.27</ecNumber>
    </recommendedName>
</protein>
<comment type="caution">
    <text evidence="7">The sequence shown here is derived from an EMBL/GenBank/DDBJ whole genome shotgun (WGS) entry which is preliminary data.</text>
</comment>
<evidence type="ECO:0000256" key="4">
    <source>
        <dbReference type="ARBA" id="ARBA00022723"/>
    </source>
</evidence>
<comment type="pathway">
    <text evidence="2 5">Protein modification; protein ubiquitination.</text>
</comment>
<dbReference type="InterPro" id="IPR039396">
    <property type="entry name" value="Deltex_C"/>
</dbReference>
<dbReference type="Pfam" id="PF18102">
    <property type="entry name" value="DTC"/>
    <property type="match status" value="1"/>
</dbReference>
<dbReference type="GO" id="GO:0008270">
    <property type="term" value="F:zinc ion binding"/>
    <property type="evidence" value="ECO:0007669"/>
    <property type="project" value="UniProtKB-KW"/>
</dbReference>
<keyword evidence="8" id="KW-1185">Reference proteome</keyword>